<feature type="domain" description="DC1" evidence="2">
    <location>
        <begin position="88"/>
        <end position="133"/>
    </location>
</feature>
<keyword evidence="4" id="KW-1185">Reference proteome</keyword>
<evidence type="ECO:0000313" key="3">
    <source>
        <dbReference type="EMBL" id="KAJ8767091.1"/>
    </source>
</evidence>
<evidence type="ECO:0000259" key="2">
    <source>
        <dbReference type="Pfam" id="PF03107"/>
    </source>
</evidence>
<name>A0AAV8TJN6_9ROSI</name>
<organism evidence="3 4">
    <name type="scientific">Erythroxylum novogranatense</name>
    <dbReference type="NCBI Taxonomy" id="1862640"/>
    <lineage>
        <taxon>Eukaryota</taxon>
        <taxon>Viridiplantae</taxon>
        <taxon>Streptophyta</taxon>
        <taxon>Embryophyta</taxon>
        <taxon>Tracheophyta</taxon>
        <taxon>Spermatophyta</taxon>
        <taxon>Magnoliopsida</taxon>
        <taxon>eudicotyledons</taxon>
        <taxon>Gunneridae</taxon>
        <taxon>Pentapetalae</taxon>
        <taxon>rosids</taxon>
        <taxon>fabids</taxon>
        <taxon>Malpighiales</taxon>
        <taxon>Erythroxylaceae</taxon>
        <taxon>Erythroxylum</taxon>
    </lineage>
</organism>
<dbReference type="Pfam" id="PF03107">
    <property type="entry name" value="C1_2"/>
    <property type="match status" value="2"/>
</dbReference>
<keyword evidence="1" id="KW-0677">Repeat</keyword>
<dbReference type="Proteomes" id="UP001159364">
    <property type="component" value="Linkage Group LG04"/>
</dbReference>
<feature type="domain" description="DC1" evidence="2">
    <location>
        <begin position="158"/>
        <end position="202"/>
    </location>
</feature>
<gene>
    <name evidence="3" type="ORF">K2173_012682</name>
</gene>
<dbReference type="SUPFAM" id="SSF57889">
    <property type="entry name" value="Cysteine-rich domain"/>
    <property type="match status" value="2"/>
</dbReference>
<dbReference type="PANTHER" id="PTHR46288">
    <property type="entry name" value="PHORBOL-ESTER/DAG-TYPE DOMAIN-CONTAINING PROTEIN"/>
    <property type="match status" value="1"/>
</dbReference>
<dbReference type="EMBL" id="JAIWQS010000004">
    <property type="protein sequence ID" value="KAJ8767091.1"/>
    <property type="molecule type" value="Genomic_DNA"/>
</dbReference>
<dbReference type="InterPro" id="IPR004146">
    <property type="entry name" value="DC1"/>
</dbReference>
<evidence type="ECO:0000256" key="1">
    <source>
        <dbReference type="ARBA" id="ARBA00022737"/>
    </source>
</evidence>
<accession>A0AAV8TJN6</accession>
<dbReference type="AlphaFoldDB" id="A0AAV8TJN6"/>
<sequence length="257" mass="30097">MMKEDDEVNNLEKFSDLFELSISPQCMRHLLIKDKFNDHILIYFEDITSFSCYLCDELGKSPCYECSFCQIHLHKECANLPFKIKHNLHEHPLFIQGGEFLKRFICDGCQVYHERDICYRCEECSFSLDRMCAQGIPSTGNHYQKFNDNGSKVGFSHFSHNHKLRFAFIPEKLEVHCSACRLLISGPTYCCYACYFFLHELCFDELKPQYIQHPFHIRHPLHFKVRGVICKVCRNYSDIGYECANVILGLIKNVSST</sequence>
<evidence type="ECO:0000313" key="4">
    <source>
        <dbReference type="Proteomes" id="UP001159364"/>
    </source>
</evidence>
<dbReference type="InterPro" id="IPR046349">
    <property type="entry name" value="C1-like_sf"/>
</dbReference>
<dbReference type="PANTHER" id="PTHR46288:SF27">
    <property type="entry name" value="CYSTEINE_HISTIDINE-RICH C1 DOMAIN FAMILY PROTEIN"/>
    <property type="match status" value="1"/>
</dbReference>
<protein>
    <recommendedName>
        <fullName evidence="2">DC1 domain-containing protein</fullName>
    </recommendedName>
</protein>
<reference evidence="3 4" key="1">
    <citation type="submission" date="2021-09" db="EMBL/GenBank/DDBJ databases">
        <title>Genomic insights and catalytic innovation underlie evolution of tropane alkaloids biosynthesis.</title>
        <authorList>
            <person name="Wang Y.-J."/>
            <person name="Tian T."/>
            <person name="Huang J.-P."/>
            <person name="Huang S.-X."/>
        </authorList>
    </citation>
    <scope>NUCLEOTIDE SEQUENCE [LARGE SCALE GENOMIC DNA]</scope>
    <source>
        <strain evidence="3">KIB-2018</strain>
        <tissue evidence="3">Leaf</tissue>
    </source>
</reference>
<proteinExistence type="predicted"/>
<comment type="caution">
    <text evidence="3">The sequence shown here is derived from an EMBL/GenBank/DDBJ whole genome shotgun (WGS) entry which is preliminary data.</text>
</comment>